<dbReference type="Gene3D" id="1.20.5.1300">
    <property type="match status" value="1"/>
</dbReference>
<feature type="binding site" evidence="8">
    <location>
        <position position="405"/>
    </location>
    <ligand>
        <name>Zn(2+)</name>
        <dbReference type="ChEBI" id="CHEBI:29105"/>
    </ligand>
</feature>
<feature type="binding site" evidence="8">
    <location>
        <position position="247"/>
    </location>
    <ligand>
        <name>substrate</name>
    </ligand>
</feature>
<gene>
    <name evidence="8" type="primary">hisD</name>
    <name evidence="11" type="ORF">HHH54_02260</name>
</gene>
<dbReference type="Gene3D" id="3.40.50.1980">
    <property type="entry name" value="Nitrogenase molybdenum iron protein domain"/>
    <property type="match status" value="2"/>
</dbReference>
<evidence type="ECO:0000256" key="7">
    <source>
        <dbReference type="ARBA" id="ARBA00049489"/>
    </source>
</evidence>
<dbReference type="PANTHER" id="PTHR21256:SF2">
    <property type="entry name" value="HISTIDINE BIOSYNTHESIS TRIFUNCTIONAL PROTEIN"/>
    <property type="match status" value="1"/>
</dbReference>
<dbReference type="InterPro" id="IPR022695">
    <property type="entry name" value="Histidinol_DH_monofunct"/>
</dbReference>
<feature type="active site" description="Proton acceptor" evidence="8">
    <location>
        <position position="313"/>
    </location>
</feature>
<keyword evidence="8" id="KW-0028">Amino-acid biosynthesis</keyword>
<evidence type="ECO:0000256" key="6">
    <source>
        <dbReference type="ARBA" id="ARBA00023002"/>
    </source>
</evidence>
<dbReference type="GO" id="GO:0004399">
    <property type="term" value="F:histidinol dehydrogenase activity"/>
    <property type="evidence" value="ECO:0007669"/>
    <property type="project" value="UniProtKB-EC"/>
</dbReference>
<evidence type="ECO:0000313" key="11">
    <source>
        <dbReference type="EMBL" id="MBI5974421.1"/>
    </source>
</evidence>
<dbReference type="NCBIfam" id="TIGR00069">
    <property type="entry name" value="hisD"/>
    <property type="match status" value="1"/>
</dbReference>
<comment type="similarity">
    <text evidence="2 8 9 10">Belongs to the histidinol dehydrogenase family.</text>
</comment>
<evidence type="ECO:0000256" key="10">
    <source>
        <dbReference type="RuleBase" id="RU004175"/>
    </source>
</evidence>
<evidence type="ECO:0000256" key="4">
    <source>
        <dbReference type="ARBA" id="ARBA00022723"/>
    </source>
</evidence>
<comment type="caution">
    <text evidence="11">The sequence shown here is derived from an EMBL/GenBank/DDBJ whole genome shotgun (WGS) entry which is preliminary data.</text>
</comment>
<dbReference type="InterPro" id="IPR001692">
    <property type="entry name" value="Histidinol_DH_CS"/>
</dbReference>
<keyword evidence="5 8" id="KW-0862">Zinc</keyword>
<dbReference type="InterPro" id="IPR012131">
    <property type="entry name" value="Hstdl_DH"/>
</dbReference>
<dbReference type="Proteomes" id="UP000751852">
    <property type="component" value="Unassembled WGS sequence"/>
</dbReference>
<dbReference type="EC" id="1.1.1.23" evidence="3 8"/>
<feature type="active site" description="Proton acceptor" evidence="8">
    <location>
        <position position="312"/>
    </location>
</feature>
<dbReference type="PANTHER" id="PTHR21256">
    <property type="entry name" value="HISTIDINOL DEHYDROGENASE HDH"/>
    <property type="match status" value="1"/>
</dbReference>
<name>A0ABS0T8Y7_9STAP</name>
<dbReference type="PIRSF" id="PIRSF000099">
    <property type="entry name" value="Histidinol_dh"/>
    <property type="match status" value="1"/>
</dbReference>
<accession>A0ABS0T8Y7</accession>
<dbReference type="RefSeq" id="WP_198617214.1">
    <property type="nucleotide sequence ID" value="NZ_JABANU010000004.1"/>
</dbReference>
<dbReference type="SUPFAM" id="SSF53720">
    <property type="entry name" value="ALDH-like"/>
    <property type="match status" value="1"/>
</dbReference>
<reference evidence="11 12" key="1">
    <citation type="submission" date="2020-04" db="EMBL/GenBank/DDBJ databases">
        <title>Staphylococcus species from domestic dog.</title>
        <authorList>
            <person name="Paterson G.K."/>
        </authorList>
    </citation>
    <scope>NUCLEOTIDE SEQUENCE [LARGE SCALE GENOMIC DNA]</scope>
    <source>
        <strain evidence="11 12">H16/1A</strain>
    </source>
</reference>
<feature type="binding site" evidence="8">
    <location>
        <position position="346"/>
    </location>
    <ligand>
        <name>substrate</name>
    </ligand>
</feature>
<sequence>MYNTQTFLQTYQSTAPLDFSLHDSVSAICERVKEEGDRALQAYNVQFDGVETTQLEVPQDAIQTAYETLDPELKQALEQSYTRIKTYQERIRYKNGNDSEEMYEVYHPIHSVGIYVPGGKASYPSTVLMTATLAKVAGVKNITVVTPPQEHGIAQSVLAACYITGVNRVYQVGGAQSIAALAFGTESIPKVDKIVGPGNQYVAYAKKLLYGTVGIDQIAGPSEIALIIDDSCDLDAVAYDVLAQAEHDELARTFVISTDKALLTDLEERIASFAKQTERQAILQESLKHHHYLIHTQSFEESCDVMNEIAPEHASIQTRDPKAYIPYIHYVGSLFLGNYAPEAMGDYIAGPSHVLPTNRTARFQHGLSVNDFLTKHTVIHLSPETYAKTYQNAARIAQDEALFNHQQSLLIRKGGINHDTHE</sequence>
<comment type="pathway">
    <text evidence="8">Amino-acid biosynthesis; L-histidine biosynthesis; L-histidine from 5-phospho-alpha-D-ribose 1-diphosphate: step 9/9.</text>
</comment>
<feature type="binding site" evidence="8">
    <location>
        <position position="176"/>
    </location>
    <ligand>
        <name>NAD(+)</name>
        <dbReference type="ChEBI" id="CHEBI:57540"/>
    </ligand>
</feature>
<keyword evidence="8" id="KW-0520">NAD</keyword>
<feature type="binding site" evidence="8">
    <location>
        <position position="115"/>
    </location>
    <ligand>
        <name>NAD(+)</name>
        <dbReference type="ChEBI" id="CHEBI:57540"/>
    </ligand>
</feature>
<evidence type="ECO:0000256" key="2">
    <source>
        <dbReference type="ARBA" id="ARBA00010178"/>
    </source>
</evidence>
<feature type="binding site" evidence="8">
    <location>
        <position position="405"/>
    </location>
    <ligand>
        <name>substrate</name>
    </ligand>
</feature>
<feature type="binding site" evidence="8">
    <location>
        <position position="313"/>
    </location>
    <ligand>
        <name>substrate</name>
    </ligand>
</feature>
<dbReference type="CDD" id="cd06572">
    <property type="entry name" value="Histidinol_dh"/>
    <property type="match status" value="1"/>
</dbReference>
<evidence type="ECO:0000256" key="3">
    <source>
        <dbReference type="ARBA" id="ARBA00012965"/>
    </source>
</evidence>
<evidence type="ECO:0000256" key="9">
    <source>
        <dbReference type="PIRNR" id="PIRNR000099"/>
    </source>
</evidence>
<proteinExistence type="inferred from homology"/>
<dbReference type="PRINTS" id="PR00083">
    <property type="entry name" value="HOLDHDRGNASE"/>
</dbReference>
<keyword evidence="4 8" id="KW-0479">Metal-binding</keyword>
<dbReference type="EMBL" id="JABANU010000004">
    <property type="protein sequence ID" value="MBI5974421.1"/>
    <property type="molecule type" value="Genomic_DNA"/>
</dbReference>
<comment type="catalytic activity">
    <reaction evidence="7 8">
        <text>L-histidinol + 2 NAD(+) + H2O = L-histidine + 2 NADH + 3 H(+)</text>
        <dbReference type="Rhea" id="RHEA:20641"/>
        <dbReference type="ChEBI" id="CHEBI:15377"/>
        <dbReference type="ChEBI" id="CHEBI:15378"/>
        <dbReference type="ChEBI" id="CHEBI:57540"/>
        <dbReference type="ChEBI" id="CHEBI:57595"/>
        <dbReference type="ChEBI" id="CHEBI:57699"/>
        <dbReference type="ChEBI" id="CHEBI:57945"/>
        <dbReference type="EC" id="1.1.1.23"/>
    </reaction>
</comment>
<feature type="binding site" evidence="8">
    <location>
        <position position="199"/>
    </location>
    <ligand>
        <name>NAD(+)</name>
        <dbReference type="ChEBI" id="CHEBI:57540"/>
    </ligand>
</feature>
<evidence type="ECO:0000256" key="5">
    <source>
        <dbReference type="ARBA" id="ARBA00022833"/>
    </source>
</evidence>
<comment type="function">
    <text evidence="1 8">Catalyzes the sequential NAD-dependent oxidations of L-histidinol to L-histidinaldehyde and then to L-histidine.</text>
</comment>
<feature type="binding site" evidence="8">
    <location>
        <position position="247"/>
    </location>
    <ligand>
        <name>Zn(2+)</name>
        <dbReference type="ChEBI" id="CHEBI:29105"/>
    </ligand>
</feature>
<keyword evidence="12" id="KW-1185">Reference proteome</keyword>
<feature type="binding site" evidence="8">
    <location>
        <position position="244"/>
    </location>
    <ligand>
        <name>substrate</name>
    </ligand>
</feature>
<dbReference type="PROSITE" id="PS00611">
    <property type="entry name" value="HISOL_DEHYDROGENASE"/>
    <property type="match status" value="1"/>
</dbReference>
<comment type="cofactor">
    <cofactor evidence="8">
        <name>Zn(2+)</name>
        <dbReference type="ChEBI" id="CHEBI:29105"/>
    </cofactor>
    <text evidence="8">Binds 1 zinc ion per subunit.</text>
</comment>
<dbReference type="HAMAP" id="MF_01024">
    <property type="entry name" value="HisD"/>
    <property type="match status" value="1"/>
</dbReference>
<keyword evidence="8" id="KW-0368">Histidine biosynthesis</keyword>
<evidence type="ECO:0000256" key="8">
    <source>
        <dbReference type="HAMAP-Rule" id="MF_01024"/>
    </source>
</evidence>
<evidence type="ECO:0000256" key="1">
    <source>
        <dbReference type="ARBA" id="ARBA00003850"/>
    </source>
</evidence>
<feature type="binding site" evidence="8">
    <location>
        <position position="244"/>
    </location>
    <ligand>
        <name>Zn(2+)</name>
        <dbReference type="ChEBI" id="CHEBI:29105"/>
    </ligand>
</feature>
<organism evidence="11 12">
    <name type="scientific">Staphylococcus canis</name>
    <dbReference type="NCBI Taxonomy" id="2724942"/>
    <lineage>
        <taxon>Bacteria</taxon>
        <taxon>Bacillati</taxon>
        <taxon>Bacillota</taxon>
        <taxon>Bacilli</taxon>
        <taxon>Bacillales</taxon>
        <taxon>Staphylococcaceae</taxon>
        <taxon>Staphylococcus</taxon>
    </lineage>
</organism>
<feature type="binding site" evidence="8">
    <location>
        <position position="346"/>
    </location>
    <ligand>
        <name>Zn(2+)</name>
        <dbReference type="ChEBI" id="CHEBI:29105"/>
    </ligand>
</feature>
<feature type="binding site" evidence="8">
    <location>
        <position position="400"/>
    </location>
    <ligand>
        <name>substrate</name>
    </ligand>
</feature>
<dbReference type="Pfam" id="PF00815">
    <property type="entry name" value="Histidinol_dh"/>
    <property type="match status" value="1"/>
</dbReference>
<keyword evidence="6 8" id="KW-0560">Oxidoreductase</keyword>
<feature type="binding site" evidence="8">
    <location>
        <position position="222"/>
    </location>
    <ligand>
        <name>substrate</name>
    </ligand>
</feature>
<dbReference type="NCBIfam" id="NF010343">
    <property type="entry name" value="PRK13770.1"/>
    <property type="match status" value="1"/>
</dbReference>
<evidence type="ECO:0000313" key="12">
    <source>
        <dbReference type="Proteomes" id="UP000751852"/>
    </source>
</evidence>
<protein>
    <recommendedName>
        <fullName evidence="3 8">Histidinol dehydrogenase</fullName>
        <shortName evidence="8">HDH</shortName>
        <ecNumber evidence="3 8">1.1.1.23</ecNumber>
    </recommendedName>
</protein>
<dbReference type="InterPro" id="IPR016161">
    <property type="entry name" value="Ald_DH/histidinol_DH"/>
</dbReference>